<keyword evidence="7 13" id="KW-0791">Threonine biosynthesis</keyword>
<dbReference type="Pfam" id="PF08544">
    <property type="entry name" value="GHMP_kinases_C"/>
    <property type="match status" value="1"/>
</dbReference>
<keyword evidence="13" id="KW-0963">Cytoplasm</keyword>
<keyword evidence="9 13" id="KW-0418">Kinase</keyword>
<dbReference type="GO" id="GO:0005524">
    <property type="term" value="F:ATP binding"/>
    <property type="evidence" value="ECO:0007669"/>
    <property type="project" value="UniProtKB-UniRule"/>
</dbReference>
<evidence type="ECO:0000256" key="6">
    <source>
        <dbReference type="ARBA" id="ARBA00022679"/>
    </source>
</evidence>
<evidence type="ECO:0000256" key="1">
    <source>
        <dbReference type="ARBA" id="ARBA00005015"/>
    </source>
</evidence>
<evidence type="ECO:0000256" key="8">
    <source>
        <dbReference type="ARBA" id="ARBA00022741"/>
    </source>
</evidence>
<evidence type="ECO:0000313" key="17">
    <source>
        <dbReference type="Proteomes" id="UP000315343"/>
    </source>
</evidence>
<evidence type="ECO:0000256" key="3">
    <source>
        <dbReference type="ARBA" id="ARBA00012078"/>
    </source>
</evidence>
<keyword evidence="8 13" id="KW-0547">Nucleotide-binding</keyword>
<dbReference type="AlphaFoldDB" id="A0A562J2Y8"/>
<dbReference type="InterPro" id="IPR013750">
    <property type="entry name" value="GHMP_kinase_C_dom"/>
</dbReference>
<evidence type="ECO:0000313" key="16">
    <source>
        <dbReference type="EMBL" id="TWH77651.1"/>
    </source>
</evidence>
<comment type="function">
    <text evidence="12 13">Catalyzes the ATP-dependent phosphorylation of L-homoserine to L-homoserine phosphate.</text>
</comment>
<keyword evidence="10 13" id="KW-0067">ATP-binding</keyword>
<feature type="domain" description="GHMP kinase C-terminal" evidence="15">
    <location>
        <begin position="197"/>
        <end position="258"/>
    </location>
</feature>
<dbReference type="EMBL" id="VLKH01000013">
    <property type="protein sequence ID" value="TWH77651.1"/>
    <property type="molecule type" value="Genomic_DNA"/>
</dbReference>
<dbReference type="OrthoDB" id="9769912at2"/>
<dbReference type="SUPFAM" id="SSF55060">
    <property type="entry name" value="GHMP Kinase, C-terminal domain"/>
    <property type="match status" value="1"/>
</dbReference>
<comment type="caution">
    <text evidence="16">The sequence shown here is derived from an EMBL/GenBank/DDBJ whole genome shotgun (WGS) entry which is preliminary data.</text>
</comment>
<dbReference type="SUPFAM" id="SSF54211">
    <property type="entry name" value="Ribosomal protein S5 domain 2-like"/>
    <property type="match status" value="1"/>
</dbReference>
<dbReference type="InterPro" id="IPR014721">
    <property type="entry name" value="Ribsml_uS5_D2-typ_fold_subgr"/>
</dbReference>
<feature type="binding site" evidence="13">
    <location>
        <begin position="82"/>
        <end position="92"/>
    </location>
    <ligand>
        <name>ATP</name>
        <dbReference type="ChEBI" id="CHEBI:30616"/>
    </ligand>
</feature>
<evidence type="ECO:0000256" key="12">
    <source>
        <dbReference type="ARBA" id="ARBA00049954"/>
    </source>
</evidence>
<feature type="domain" description="GHMP kinase N-terminal" evidence="14">
    <location>
        <begin position="53"/>
        <end position="135"/>
    </location>
</feature>
<evidence type="ECO:0000256" key="7">
    <source>
        <dbReference type="ARBA" id="ARBA00022697"/>
    </source>
</evidence>
<dbReference type="InterPro" id="IPR006203">
    <property type="entry name" value="GHMP_knse_ATP-bd_CS"/>
</dbReference>
<evidence type="ECO:0000256" key="9">
    <source>
        <dbReference type="ARBA" id="ARBA00022777"/>
    </source>
</evidence>
<evidence type="ECO:0000256" key="13">
    <source>
        <dbReference type="HAMAP-Rule" id="MF_00384"/>
    </source>
</evidence>
<dbReference type="Gene3D" id="3.30.70.890">
    <property type="entry name" value="GHMP kinase, C-terminal domain"/>
    <property type="match status" value="1"/>
</dbReference>
<dbReference type="UniPathway" id="UPA00050">
    <property type="reaction ID" value="UER00064"/>
</dbReference>
<comment type="subcellular location">
    <subcellularLocation>
        <location evidence="13">Cytoplasm</location>
    </subcellularLocation>
</comment>
<protein>
    <recommendedName>
        <fullName evidence="4 13">Homoserine kinase</fullName>
        <shortName evidence="13">HK</shortName>
        <shortName evidence="13">HSK</shortName>
        <ecNumber evidence="3 13">2.7.1.39</ecNumber>
    </recommendedName>
</protein>
<evidence type="ECO:0000256" key="11">
    <source>
        <dbReference type="ARBA" id="ARBA00049375"/>
    </source>
</evidence>
<comment type="catalytic activity">
    <reaction evidence="11 13">
        <text>L-homoserine + ATP = O-phospho-L-homoserine + ADP + H(+)</text>
        <dbReference type="Rhea" id="RHEA:13985"/>
        <dbReference type="ChEBI" id="CHEBI:15378"/>
        <dbReference type="ChEBI" id="CHEBI:30616"/>
        <dbReference type="ChEBI" id="CHEBI:57476"/>
        <dbReference type="ChEBI" id="CHEBI:57590"/>
        <dbReference type="ChEBI" id="CHEBI:456216"/>
        <dbReference type="EC" id="2.7.1.39"/>
    </reaction>
</comment>
<dbReference type="GO" id="GO:0009088">
    <property type="term" value="P:threonine biosynthetic process"/>
    <property type="evidence" value="ECO:0007669"/>
    <property type="project" value="UniProtKB-UniRule"/>
</dbReference>
<dbReference type="HAMAP" id="MF_00384">
    <property type="entry name" value="Homoser_kinase"/>
    <property type="match status" value="1"/>
</dbReference>
<proteinExistence type="inferred from homology"/>
<dbReference type="InterPro" id="IPR000870">
    <property type="entry name" value="Homoserine_kinase"/>
</dbReference>
<dbReference type="Proteomes" id="UP000315343">
    <property type="component" value="Unassembled WGS sequence"/>
</dbReference>
<dbReference type="PROSITE" id="PS00627">
    <property type="entry name" value="GHMP_KINASES_ATP"/>
    <property type="match status" value="1"/>
</dbReference>
<dbReference type="PRINTS" id="PR00958">
    <property type="entry name" value="HOMSERKINASE"/>
</dbReference>
<accession>A0A562J2Y8</accession>
<keyword evidence="6 13" id="KW-0808">Transferase</keyword>
<sequence length="293" mass="32599">MVRVTVPATTANIGPGFDTLGLALNMYNVYNFEETELGLIIEGCPDEYNNEDNLIYKSFVIAAKEMGKEVKGLKISMNTEIPVSRGLGSSSACIVGGVYGANELLHGGLSKDELFRIAVKIEGHPDNIAPAVYGGLTASIVEDDKTYCMKYNLSEKLKFCALIPDFETSTCEARKLLPQDVTFKDAVFNISRTAVLLKAMEEGNFEVISVSLKDKLHQKYRKTLIHQYDEVKKICIENKSDAFFISGSGPTLMNIIQNPEFTNRIKVSIMNLEHNWIVKYLEADKYGVTVEQI</sequence>
<dbReference type="PIRSF" id="PIRSF000676">
    <property type="entry name" value="Homoser_kin"/>
    <property type="match status" value="1"/>
</dbReference>
<dbReference type="InterPro" id="IPR036554">
    <property type="entry name" value="GHMP_kinase_C_sf"/>
</dbReference>
<dbReference type="PANTHER" id="PTHR20861">
    <property type="entry name" value="HOMOSERINE/4-DIPHOSPHOCYTIDYL-2-C-METHYL-D-ERYTHRITOL KINASE"/>
    <property type="match status" value="1"/>
</dbReference>
<comment type="similarity">
    <text evidence="2 13">Belongs to the GHMP kinase family. Homoserine kinase subfamily.</text>
</comment>
<keyword evidence="17" id="KW-1185">Reference proteome</keyword>
<dbReference type="InterPro" id="IPR020568">
    <property type="entry name" value="Ribosomal_Su5_D2-typ_SF"/>
</dbReference>
<evidence type="ECO:0000256" key="2">
    <source>
        <dbReference type="ARBA" id="ARBA00007370"/>
    </source>
</evidence>
<name>A0A562J2Y8_9FIRM</name>
<dbReference type="Gene3D" id="3.30.230.10">
    <property type="match status" value="1"/>
</dbReference>
<evidence type="ECO:0000256" key="4">
    <source>
        <dbReference type="ARBA" id="ARBA00017858"/>
    </source>
</evidence>
<evidence type="ECO:0000256" key="10">
    <source>
        <dbReference type="ARBA" id="ARBA00022840"/>
    </source>
</evidence>
<dbReference type="EC" id="2.7.1.39" evidence="3 13"/>
<dbReference type="PANTHER" id="PTHR20861:SF1">
    <property type="entry name" value="HOMOSERINE KINASE"/>
    <property type="match status" value="1"/>
</dbReference>
<comment type="pathway">
    <text evidence="1 13">Amino-acid biosynthesis; L-threonine biosynthesis; L-threonine from L-aspartate: step 4/5.</text>
</comment>
<dbReference type="GO" id="GO:0004413">
    <property type="term" value="F:homoserine kinase activity"/>
    <property type="evidence" value="ECO:0007669"/>
    <property type="project" value="UniProtKB-UniRule"/>
</dbReference>
<organism evidence="16 17">
    <name type="scientific">Sedimentibacter saalensis</name>
    <dbReference type="NCBI Taxonomy" id="130788"/>
    <lineage>
        <taxon>Bacteria</taxon>
        <taxon>Bacillati</taxon>
        <taxon>Bacillota</taxon>
        <taxon>Tissierellia</taxon>
        <taxon>Sedimentibacter</taxon>
    </lineage>
</organism>
<gene>
    <name evidence="13" type="primary">thrB</name>
    <name evidence="16" type="ORF">LY60_03418</name>
</gene>
<evidence type="ECO:0000259" key="15">
    <source>
        <dbReference type="Pfam" id="PF08544"/>
    </source>
</evidence>
<dbReference type="Pfam" id="PF00288">
    <property type="entry name" value="GHMP_kinases_N"/>
    <property type="match status" value="1"/>
</dbReference>
<dbReference type="GO" id="GO:0005737">
    <property type="term" value="C:cytoplasm"/>
    <property type="evidence" value="ECO:0007669"/>
    <property type="project" value="UniProtKB-SubCell"/>
</dbReference>
<keyword evidence="5 13" id="KW-0028">Amino-acid biosynthesis</keyword>
<dbReference type="NCBIfam" id="TIGR00191">
    <property type="entry name" value="thrB"/>
    <property type="match status" value="1"/>
</dbReference>
<dbReference type="InterPro" id="IPR006204">
    <property type="entry name" value="GHMP_kinase_N_dom"/>
</dbReference>
<reference evidence="16 17" key="1">
    <citation type="submission" date="2019-07" db="EMBL/GenBank/DDBJ databases">
        <title>Genomic Encyclopedia of Type Strains, Phase I: the one thousand microbial genomes (KMG-I) project.</title>
        <authorList>
            <person name="Kyrpides N."/>
        </authorList>
    </citation>
    <scope>NUCLEOTIDE SEQUENCE [LARGE SCALE GENOMIC DNA]</scope>
    <source>
        <strain evidence="16 17">DSM 13558</strain>
    </source>
</reference>
<evidence type="ECO:0000259" key="14">
    <source>
        <dbReference type="Pfam" id="PF00288"/>
    </source>
</evidence>
<evidence type="ECO:0000256" key="5">
    <source>
        <dbReference type="ARBA" id="ARBA00022605"/>
    </source>
</evidence>
<dbReference type="RefSeq" id="WP_145086518.1">
    <property type="nucleotide sequence ID" value="NZ_VLKH01000013.1"/>
</dbReference>